<dbReference type="Proteomes" id="UP000013165">
    <property type="component" value="Unassembled WGS sequence"/>
</dbReference>
<evidence type="ECO:0000256" key="2">
    <source>
        <dbReference type="ARBA" id="ARBA00022801"/>
    </source>
</evidence>
<dbReference type="InterPro" id="IPR027417">
    <property type="entry name" value="P-loop_NTPase"/>
</dbReference>
<keyword evidence="4" id="KW-0067">ATP-binding</keyword>
<dbReference type="Pfam" id="PF00580">
    <property type="entry name" value="UvrD-helicase"/>
    <property type="match status" value="1"/>
</dbReference>
<keyword evidence="1" id="KW-0547">Nucleotide-binding</keyword>
<evidence type="ECO:0000256" key="3">
    <source>
        <dbReference type="ARBA" id="ARBA00022806"/>
    </source>
</evidence>
<dbReference type="GO" id="GO:0016787">
    <property type="term" value="F:hydrolase activity"/>
    <property type="evidence" value="ECO:0007669"/>
    <property type="project" value="UniProtKB-KW"/>
</dbReference>
<reference evidence="6 7" key="1">
    <citation type="journal article" date="2013" name="Genome Announc.">
        <title>Genome Sequence of the Polycyclic Aromatic Hydrocarbon-Degrading Bacterium Strain Marinobacter nanhaiticus D15-8WT.</title>
        <authorList>
            <person name="Cui Z."/>
            <person name="Gao W."/>
            <person name="Li Q."/>
            <person name="Xu G."/>
            <person name="Zheng L."/>
        </authorList>
    </citation>
    <scope>NUCLEOTIDE SEQUENCE [LARGE SCALE GENOMIC DNA]</scope>
    <source>
        <strain evidence="6 7">D15-8W</strain>
    </source>
</reference>
<accession>A0A371CGB9</accession>
<name>A0A371CGB9_9GAMM</name>
<feature type="domain" description="UvrD-like helicase ATP-binding" evidence="5">
    <location>
        <begin position="29"/>
        <end position="119"/>
    </location>
</feature>
<comment type="caution">
    <text evidence="6">The sequence shown here is derived from an EMBL/GenBank/DDBJ whole genome shotgun (WGS) entry which is preliminary data.</text>
</comment>
<keyword evidence="3" id="KW-0347">Helicase</keyword>
<evidence type="ECO:0000256" key="4">
    <source>
        <dbReference type="ARBA" id="ARBA00022840"/>
    </source>
</evidence>
<dbReference type="Gene3D" id="3.40.50.300">
    <property type="entry name" value="P-loop containing nucleotide triphosphate hydrolases"/>
    <property type="match status" value="1"/>
</dbReference>
<evidence type="ECO:0000313" key="7">
    <source>
        <dbReference type="Proteomes" id="UP000013165"/>
    </source>
</evidence>
<gene>
    <name evidence="6" type="ORF">J057_24305</name>
</gene>
<dbReference type="GO" id="GO:0005524">
    <property type="term" value="F:ATP binding"/>
    <property type="evidence" value="ECO:0007669"/>
    <property type="project" value="UniProtKB-KW"/>
</dbReference>
<dbReference type="GO" id="GO:0004386">
    <property type="term" value="F:helicase activity"/>
    <property type="evidence" value="ECO:0007669"/>
    <property type="project" value="UniProtKB-KW"/>
</dbReference>
<proteinExistence type="predicted"/>
<evidence type="ECO:0000259" key="5">
    <source>
        <dbReference type="Pfam" id="PF00580"/>
    </source>
</evidence>
<sequence>MNLVPADDNDRDSKVVNEICDYLTSNPPRSFFLFAGAGSGKTRTLVEVLRRLTGIEKHETGSRFAAQLFARGQSIRVITYTRNAAAVINGRLGDNTLTKVSTIHGFCWDLIAGFDEDIKDSLLALNQSALDKARQKAQV</sequence>
<dbReference type="InterPro" id="IPR014016">
    <property type="entry name" value="UvrD-like_ATP-bd"/>
</dbReference>
<dbReference type="AlphaFoldDB" id="A0A371CGB9"/>
<dbReference type="SUPFAM" id="SSF52540">
    <property type="entry name" value="P-loop containing nucleoside triphosphate hydrolases"/>
    <property type="match status" value="1"/>
</dbReference>
<evidence type="ECO:0000256" key="1">
    <source>
        <dbReference type="ARBA" id="ARBA00022741"/>
    </source>
</evidence>
<protein>
    <recommendedName>
        <fullName evidence="5">UvrD-like helicase ATP-binding domain-containing protein</fullName>
    </recommendedName>
</protein>
<organism evidence="6 7">
    <name type="scientific">Marinobacter nanhaiticus D15-8W</name>
    <dbReference type="NCBI Taxonomy" id="626887"/>
    <lineage>
        <taxon>Bacteria</taxon>
        <taxon>Pseudomonadati</taxon>
        <taxon>Pseudomonadota</taxon>
        <taxon>Gammaproteobacteria</taxon>
        <taxon>Pseudomonadales</taxon>
        <taxon>Marinobacteraceae</taxon>
        <taxon>Marinobacter</taxon>
    </lineage>
</organism>
<dbReference type="RefSeq" id="WP_040882431.1">
    <property type="nucleotide sequence ID" value="NZ_AP028878.1"/>
</dbReference>
<dbReference type="OrthoDB" id="384988at2"/>
<dbReference type="EMBL" id="APLQ01000011">
    <property type="protein sequence ID" value="RDW95448.1"/>
    <property type="molecule type" value="Genomic_DNA"/>
</dbReference>
<evidence type="ECO:0000313" key="6">
    <source>
        <dbReference type="EMBL" id="RDW95448.1"/>
    </source>
</evidence>
<keyword evidence="2" id="KW-0378">Hydrolase</keyword>
<keyword evidence="7" id="KW-1185">Reference proteome</keyword>